<dbReference type="InterPro" id="IPR001789">
    <property type="entry name" value="Sig_transdc_resp-reg_receiver"/>
</dbReference>
<dbReference type="SUPFAM" id="SSF52172">
    <property type="entry name" value="CheY-like"/>
    <property type="match status" value="1"/>
</dbReference>
<evidence type="ECO:0000256" key="2">
    <source>
        <dbReference type="ARBA" id="ARBA00023012"/>
    </source>
</evidence>
<dbReference type="GO" id="GO:0000160">
    <property type="term" value="P:phosphorelay signal transduction system"/>
    <property type="evidence" value="ECO:0007669"/>
    <property type="project" value="UniProtKB-KW"/>
</dbReference>
<feature type="coiled-coil region" evidence="3">
    <location>
        <begin position="95"/>
        <end position="126"/>
    </location>
</feature>
<reference evidence="5" key="1">
    <citation type="journal article" date="2014" name="Front. Microbiol.">
        <title>High frequency of phylogenetically diverse reductive dehalogenase-homologous genes in deep subseafloor sedimentary metagenomes.</title>
        <authorList>
            <person name="Kawai M."/>
            <person name="Futagami T."/>
            <person name="Toyoda A."/>
            <person name="Takaki Y."/>
            <person name="Nishi S."/>
            <person name="Hori S."/>
            <person name="Arai W."/>
            <person name="Tsubouchi T."/>
            <person name="Morono Y."/>
            <person name="Uchiyama I."/>
            <person name="Ito T."/>
            <person name="Fujiyama A."/>
            <person name="Inagaki F."/>
            <person name="Takami H."/>
        </authorList>
    </citation>
    <scope>NUCLEOTIDE SEQUENCE</scope>
    <source>
        <strain evidence="5">Expedition CK06-06</strain>
    </source>
</reference>
<keyword evidence="3" id="KW-0175">Coiled coil</keyword>
<evidence type="ECO:0000256" key="1">
    <source>
        <dbReference type="ARBA" id="ARBA00022553"/>
    </source>
</evidence>
<keyword evidence="1" id="KW-0597">Phosphoprotein</keyword>
<dbReference type="Gene3D" id="3.40.50.2300">
    <property type="match status" value="1"/>
</dbReference>
<evidence type="ECO:0000313" key="5">
    <source>
        <dbReference type="EMBL" id="GAG30953.1"/>
    </source>
</evidence>
<dbReference type="PROSITE" id="PS50110">
    <property type="entry name" value="RESPONSE_REGULATORY"/>
    <property type="match status" value="1"/>
</dbReference>
<dbReference type="PANTHER" id="PTHR44591">
    <property type="entry name" value="STRESS RESPONSE REGULATOR PROTEIN 1"/>
    <property type="match status" value="1"/>
</dbReference>
<comment type="caution">
    <text evidence="5">The sequence shown here is derived from an EMBL/GenBank/DDBJ whole genome shotgun (WGS) entry which is preliminary data.</text>
</comment>
<sequence length="191" mass="21750">ERSVDVCYDGLTAIERIQKNPYDLILVDLIMPRVGGLDLLKYAKKVNPDVIVVIITGYASLETAIMAIKEGAYDYIRKPCNLEEIRIVVNNAIDKIKLNGENKELLKKLQDAYHELMALKEKKLEDEEIANISFFSPNVPSLHYLFNPDYPPNNYIDRLQALSSLKENGLLTEGEFRTFKKHLLNAISPRG</sequence>
<dbReference type="InterPro" id="IPR050595">
    <property type="entry name" value="Bact_response_regulator"/>
</dbReference>
<feature type="domain" description="Response regulatory" evidence="4">
    <location>
        <begin position="1"/>
        <end position="93"/>
    </location>
</feature>
<dbReference type="EMBL" id="BARS01042637">
    <property type="protein sequence ID" value="GAG30953.1"/>
    <property type="molecule type" value="Genomic_DNA"/>
</dbReference>
<dbReference type="SMART" id="SM00448">
    <property type="entry name" value="REC"/>
    <property type="match status" value="1"/>
</dbReference>
<protein>
    <recommendedName>
        <fullName evidence="4">Response regulatory domain-containing protein</fullName>
    </recommendedName>
</protein>
<dbReference type="PANTHER" id="PTHR44591:SF14">
    <property type="entry name" value="PROTEIN PILG"/>
    <property type="match status" value="1"/>
</dbReference>
<evidence type="ECO:0000256" key="3">
    <source>
        <dbReference type="SAM" id="Coils"/>
    </source>
</evidence>
<feature type="non-terminal residue" evidence="5">
    <location>
        <position position="1"/>
    </location>
</feature>
<accession>X0X2W8</accession>
<dbReference type="InterPro" id="IPR011006">
    <property type="entry name" value="CheY-like_superfamily"/>
</dbReference>
<name>X0X2W8_9ZZZZ</name>
<organism evidence="5">
    <name type="scientific">marine sediment metagenome</name>
    <dbReference type="NCBI Taxonomy" id="412755"/>
    <lineage>
        <taxon>unclassified sequences</taxon>
        <taxon>metagenomes</taxon>
        <taxon>ecological metagenomes</taxon>
    </lineage>
</organism>
<dbReference type="Pfam" id="PF00072">
    <property type="entry name" value="Response_reg"/>
    <property type="match status" value="1"/>
</dbReference>
<evidence type="ECO:0000259" key="4">
    <source>
        <dbReference type="PROSITE" id="PS50110"/>
    </source>
</evidence>
<dbReference type="AlphaFoldDB" id="X0X2W8"/>
<gene>
    <name evidence="5" type="ORF">S01H1_64673</name>
</gene>
<proteinExistence type="predicted"/>
<keyword evidence="2" id="KW-0902">Two-component regulatory system</keyword>